<gene>
    <name evidence="1" type="ORF">H9894_08125</name>
</gene>
<proteinExistence type="predicted"/>
<protein>
    <submittedName>
        <fullName evidence="1">Uncharacterized protein</fullName>
    </submittedName>
</protein>
<comment type="caution">
    <text evidence="1">The sequence shown here is derived from an EMBL/GenBank/DDBJ whole genome shotgun (WGS) entry which is preliminary data.</text>
</comment>
<dbReference type="EMBL" id="DXHV01000073">
    <property type="protein sequence ID" value="HIW01139.1"/>
    <property type="molecule type" value="Genomic_DNA"/>
</dbReference>
<name>A0A9D1PYP2_9BACT</name>
<dbReference type="AlphaFoldDB" id="A0A9D1PYP2"/>
<accession>A0A9D1PYP2</accession>
<reference evidence="1" key="2">
    <citation type="submission" date="2021-04" db="EMBL/GenBank/DDBJ databases">
        <authorList>
            <person name="Gilroy R."/>
        </authorList>
    </citation>
    <scope>NUCLEOTIDE SEQUENCE</scope>
    <source>
        <strain evidence="1">ChiHecec2B26-446</strain>
    </source>
</reference>
<dbReference type="Proteomes" id="UP000886752">
    <property type="component" value="Unassembled WGS sequence"/>
</dbReference>
<sequence length="167" mass="19811">MPQEQEQFKQAIQSMLEAIIFENWIRFYFLLEEEDQPGKEARIYIGIPDQAMTRIRENYGSLIRMAEQLNGREATLDVSRNAVCDFIRSEYEGNIIPQGSLAAYFDTHSFQIDLQLFNIWVQGSETFLEQQFMDFDQWRTSFRNWCNSEHGQQIRTQLEADIRKQGH</sequence>
<evidence type="ECO:0000313" key="2">
    <source>
        <dbReference type="Proteomes" id="UP000886752"/>
    </source>
</evidence>
<organism evidence="1 2">
    <name type="scientific">Candidatus Desulfovibrio intestinipullorum</name>
    <dbReference type="NCBI Taxonomy" id="2838536"/>
    <lineage>
        <taxon>Bacteria</taxon>
        <taxon>Pseudomonadati</taxon>
        <taxon>Thermodesulfobacteriota</taxon>
        <taxon>Desulfovibrionia</taxon>
        <taxon>Desulfovibrionales</taxon>
        <taxon>Desulfovibrionaceae</taxon>
        <taxon>Desulfovibrio</taxon>
    </lineage>
</organism>
<reference evidence="1" key="1">
    <citation type="journal article" date="2021" name="PeerJ">
        <title>Extensive microbial diversity within the chicken gut microbiome revealed by metagenomics and culture.</title>
        <authorList>
            <person name="Gilroy R."/>
            <person name="Ravi A."/>
            <person name="Getino M."/>
            <person name="Pursley I."/>
            <person name="Horton D.L."/>
            <person name="Alikhan N.F."/>
            <person name="Baker D."/>
            <person name="Gharbi K."/>
            <person name="Hall N."/>
            <person name="Watson M."/>
            <person name="Adriaenssens E.M."/>
            <person name="Foster-Nyarko E."/>
            <person name="Jarju S."/>
            <person name="Secka A."/>
            <person name="Antonio M."/>
            <person name="Oren A."/>
            <person name="Chaudhuri R.R."/>
            <person name="La Ragione R."/>
            <person name="Hildebrand F."/>
            <person name="Pallen M.J."/>
        </authorList>
    </citation>
    <scope>NUCLEOTIDE SEQUENCE</scope>
    <source>
        <strain evidence="1">ChiHecec2B26-446</strain>
    </source>
</reference>
<evidence type="ECO:0000313" key="1">
    <source>
        <dbReference type="EMBL" id="HIW01139.1"/>
    </source>
</evidence>